<dbReference type="AlphaFoldDB" id="A0A8N5ERT0"/>
<accession>A0A8N5ERT0</accession>
<evidence type="ECO:0000313" key="2">
    <source>
        <dbReference type="Proteomes" id="UP000504602"/>
    </source>
</evidence>
<dbReference type="RefSeq" id="XP_030913861.1">
    <property type="nucleotide sequence ID" value="XM_031058001.1"/>
</dbReference>
<dbReference type="GeneID" id="115947993"/>
<dbReference type="Proteomes" id="UP000504602">
    <property type="component" value="Unplaced"/>
</dbReference>
<name>A0A8N5ERT0_GEOFO</name>
<reference evidence="3" key="1">
    <citation type="submission" date="2025-08" db="UniProtKB">
        <authorList>
            <consortium name="RefSeq"/>
        </authorList>
    </citation>
    <scope>IDENTIFICATION</scope>
</reference>
<dbReference type="OrthoDB" id="10590221at2759"/>
<sequence>MNGPCCLDLATHPCRMLTFVPMKAVTDTEEEMEIDMKVDREESMAIDVEKNGDEEMEVDVEEEMEEEMEVDVEEEMEVDVEDYVEDMEEDEKGLLHMPGRDAILLDMYRVLFISLLYICFRECCSLL</sequence>
<organism evidence="2 3">
    <name type="scientific">Geospiza fortis</name>
    <name type="common">Medium ground-finch</name>
    <dbReference type="NCBI Taxonomy" id="48883"/>
    <lineage>
        <taxon>Eukaryota</taxon>
        <taxon>Metazoa</taxon>
        <taxon>Chordata</taxon>
        <taxon>Craniata</taxon>
        <taxon>Vertebrata</taxon>
        <taxon>Euteleostomi</taxon>
        <taxon>Archelosauria</taxon>
        <taxon>Archosauria</taxon>
        <taxon>Dinosauria</taxon>
        <taxon>Saurischia</taxon>
        <taxon>Theropoda</taxon>
        <taxon>Coelurosauria</taxon>
        <taxon>Aves</taxon>
        <taxon>Neognathae</taxon>
        <taxon>Neoaves</taxon>
        <taxon>Telluraves</taxon>
        <taxon>Australaves</taxon>
        <taxon>Passeriformes</taxon>
        <taxon>Thraupidae</taxon>
        <taxon>Geospiza</taxon>
    </lineage>
</organism>
<evidence type="ECO:0000313" key="3">
    <source>
        <dbReference type="RefSeq" id="XP_030913861.1"/>
    </source>
</evidence>
<keyword evidence="2" id="KW-1185">Reference proteome</keyword>
<proteinExistence type="predicted"/>
<feature type="compositionally biased region" description="Acidic residues" evidence="1">
    <location>
        <begin position="54"/>
        <end position="77"/>
    </location>
</feature>
<feature type="region of interest" description="Disordered" evidence="1">
    <location>
        <begin position="50"/>
        <end position="77"/>
    </location>
</feature>
<gene>
    <name evidence="3" type="primary">LOC115947993</name>
</gene>
<evidence type="ECO:0000256" key="1">
    <source>
        <dbReference type="SAM" id="MobiDB-lite"/>
    </source>
</evidence>
<protein>
    <submittedName>
        <fullName evidence="3">Histone chaperone ASF1-like</fullName>
    </submittedName>
</protein>